<comment type="caution">
    <text evidence="2">The sequence shown here is derived from an EMBL/GenBank/DDBJ whole genome shotgun (WGS) entry which is preliminary data.</text>
</comment>
<dbReference type="InterPro" id="IPR036390">
    <property type="entry name" value="WH_DNA-bd_sf"/>
</dbReference>
<evidence type="ECO:0000259" key="1">
    <source>
        <dbReference type="Pfam" id="PF09012"/>
    </source>
</evidence>
<dbReference type="SUPFAM" id="SSF46785">
    <property type="entry name" value="Winged helix' DNA-binding domain"/>
    <property type="match status" value="1"/>
</dbReference>
<evidence type="ECO:0000313" key="2">
    <source>
        <dbReference type="EMBL" id="MBP0601933.1"/>
    </source>
</evidence>
<protein>
    <submittedName>
        <fullName evidence="2">FeoC-like transcriptional regulator</fullName>
    </submittedName>
</protein>
<dbReference type="InterPro" id="IPR015102">
    <property type="entry name" value="Tscrpt_reg_HTH_FeoC"/>
</dbReference>
<sequence length="80" mass="8998">MILRELGDYLAKSKRASRRELARHFHTSEDAVEAMLGVWMRKGRVVKRATRLCGGSCCGSSEEVTFEWCEPGRIGLVQKG</sequence>
<organism evidence="2 3">
    <name type="scientific">Aeromonas sanarellii</name>
    <dbReference type="NCBI Taxonomy" id="633415"/>
    <lineage>
        <taxon>Bacteria</taxon>
        <taxon>Pseudomonadati</taxon>
        <taxon>Pseudomonadota</taxon>
        <taxon>Gammaproteobacteria</taxon>
        <taxon>Aeromonadales</taxon>
        <taxon>Aeromonadaceae</taxon>
        <taxon>Aeromonas</taxon>
    </lineage>
</organism>
<dbReference type="Gene3D" id="1.10.10.10">
    <property type="entry name" value="Winged helix-like DNA-binding domain superfamily/Winged helix DNA-binding domain"/>
    <property type="match status" value="1"/>
</dbReference>
<dbReference type="Proteomes" id="UP000666661">
    <property type="component" value="Unassembled WGS sequence"/>
</dbReference>
<proteinExistence type="predicted"/>
<dbReference type="EMBL" id="JAGIQF010000001">
    <property type="protein sequence ID" value="MBP0601933.1"/>
    <property type="molecule type" value="Genomic_DNA"/>
</dbReference>
<dbReference type="InterPro" id="IPR036388">
    <property type="entry name" value="WH-like_DNA-bd_sf"/>
</dbReference>
<keyword evidence="3" id="KW-1185">Reference proteome</keyword>
<dbReference type="Pfam" id="PF09012">
    <property type="entry name" value="FeoC"/>
    <property type="match status" value="1"/>
</dbReference>
<feature type="domain" description="Transcriptional regulator HTH-type FeoC" evidence="1">
    <location>
        <begin position="2"/>
        <end position="67"/>
    </location>
</feature>
<name>A0ABS4B385_9GAMM</name>
<accession>A0ABS4B385</accession>
<reference evidence="2 3" key="1">
    <citation type="submission" date="2021-03" db="EMBL/GenBank/DDBJ databases">
        <title>Plant growth promoting bacteria isolated from wild legumes nodules and trapping Phaseolus vulgaris L. nodules in the center and southern Mexico.</title>
        <authorList>
            <person name="Estrada P."/>
        </authorList>
    </citation>
    <scope>NUCLEOTIDE SEQUENCE [LARGE SCALE GENOMIC DNA]</scope>
    <source>
        <strain evidence="2 3">MaGu-431</strain>
    </source>
</reference>
<dbReference type="RefSeq" id="WP_042078141.1">
    <property type="nucleotide sequence ID" value="NZ_CAWMGK010000069.1"/>
</dbReference>
<evidence type="ECO:0000313" key="3">
    <source>
        <dbReference type="Proteomes" id="UP000666661"/>
    </source>
</evidence>
<gene>
    <name evidence="2" type="ORF">J8I01_05290</name>
</gene>
<dbReference type="GeneID" id="97858152"/>